<dbReference type="SMART" id="SM00175">
    <property type="entry name" value="RAB"/>
    <property type="match status" value="1"/>
</dbReference>
<keyword evidence="2" id="KW-0342">GTP-binding</keyword>
<evidence type="ECO:0000313" key="5">
    <source>
        <dbReference type="WBParaSite" id="ALUE_0001904401-mRNA-1"/>
    </source>
</evidence>
<evidence type="ECO:0000256" key="1">
    <source>
        <dbReference type="ARBA" id="ARBA00022741"/>
    </source>
</evidence>
<proteinExistence type="predicted"/>
<dbReference type="InterPro" id="IPR003578">
    <property type="entry name" value="Small_GTPase_Rho"/>
</dbReference>
<evidence type="ECO:0000313" key="4">
    <source>
        <dbReference type="Proteomes" id="UP000036681"/>
    </source>
</evidence>
<evidence type="ECO:0000256" key="3">
    <source>
        <dbReference type="SAM" id="MobiDB-lite"/>
    </source>
</evidence>
<dbReference type="NCBIfam" id="TIGR00231">
    <property type="entry name" value="small_GTP"/>
    <property type="match status" value="1"/>
</dbReference>
<dbReference type="InterPro" id="IPR001806">
    <property type="entry name" value="Small_GTPase"/>
</dbReference>
<dbReference type="GO" id="GO:0003924">
    <property type="term" value="F:GTPase activity"/>
    <property type="evidence" value="ECO:0007669"/>
    <property type="project" value="InterPro"/>
</dbReference>
<feature type="compositionally biased region" description="Gly residues" evidence="3">
    <location>
        <begin position="23"/>
        <end position="32"/>
    </location>
</feature>
<evidence type="ECO:0000256" key="2">
    <source>
        <dbReference type="ARBA" id="ARBA00023134"/>
    </source>
</evidence>
<dbReference type="AlphaFoldDB" id="A0A0M3IK06"/>
<dbReference type="Gene3D" id="3.40.50.300">
    <property type="entry name" value="P-loop containing nucleotide triphosphate hydrolases"/>
    <property type="match status" value="2"/>
</dbReference>
<name>A0A0M3IK06_ASCLU</name>
<dbReference type="Proteomes" id="UP000036681">
    <property type="component" value="Unplaced"/>
</dbReference>
<keyword evidence="1" id="KW-0547">Nucleotide-binding</keyword>
<keyword evidence="4" id="KW-1185">Reference proteome</keyword>
<dbReference type="GO" id="GO:0007264">
    <property type="term" value="P:small GTPase-mediated signal transduction"/>
    <property type="evidence" value="ECO:0007669"/>
    <property type="project" value="InterPro"/>
</dbReference>
<organism evidence="4 5">
    <name type="scientific">Ascaris lumbricoides</name>
    <name type="common">Giant roundworm</name>
    <dbReference type="NCBI Taxonomy" id="6252"/>
    <lineage>
        <taxon>Eukaryota</taxon>
        <taxon>Metazoa</taxon>
        <taxon>Ecdysozoa</taxon>
        <taxon>Nematoda</taxon>
        <taxon>Chromadorea</taxon>
        <taxon>Rhabditida</taxon>
        <taxon>Spirurina</taxon>
        <taxon>Ascaridomorpha</taxon>
        <taxon>Ascaridoidea</taxon>
        <taxon>Ascarididae</taxon>
        <taxon>Ascaris</taxon>
    </lineage>
</organism>
<sequence>MPSGPNVQENKTDGVSCSAKGSGSSGTGAGGGSIHTDLNRNIAAQPVLKVKCVVVGDAGVGKTTMIKTATGCSSHLTNYEPTPVLKVKCVVVGDAGVGKTTMIKTATGCSSHLTNYEPTVIDVYGSQLSHPLTYPHFMEIYDSPGKEEYDRLRQLTYVGVHVIVICYSVGCRNSFRNAENRWADEIKLGLCPENVPIVLAATKIDIRNEPKTIEQLARQLYSEDQLELFKLVTKDEGEAMARKIGAYSFVECTFRDKSGVLKVFLEALCAALEARDAKNNEQTTAERAKLLKKLKGKTVCAIS</sequence>
<dbReference type="PRINTS" id="PR00449">
    <property type="entry name" value="RASTRNSFRMNG"/>
</dbReference>
<dbReference type="PROSITE" id="PS51421">
    <property type="entry name" value="RAS"/>
    <property type="match status" value="1"/>
</dbReference>
<dbReference type="PROSITE" id="PS51419">
    <property type="entry name" value="RAB"/>
    <property type="match status" value="1"/>
</dbReference>
<dbReference type="InterPro" id="IPR027417">
    <property type="entry name" value="P-loop_NTPase"/>
</dbReference>
<reference evidence="5" key="1">
    <citation type="submission" date="2017-02" db="UniProtKB">
        <authorList>
            <consortium name="WormBaseParasite"/>
        </authorList>
    </citation>
    <scope>IDENTIFICATION</scope>
</reference>
<protein>
    <submittedName>
        <fullName evidence="5">P-loop containing nucleoside triphosphate hydrolase protein</fullName>
    </submittedName>
</protein>
<dbReference type="CDD" id="cd00157">
    <property type="entry name" value="Rho"/>
    <property type="match status" value="1"/>
</dbReference>
<dbReference type="PROSITE" id="PS51420">
    <property type="entry name" value="RHO"/>
    <property type="match status" value="1"/>
</dbReference>
<dbReference type="Pfam" id="PF00071">
    <property type="entry name" value="Ras"/>
    <property type="match status" value="1"/>
</dbReference>
<dbReference type="WBParaSite" id="ALUE_0001904401-mRNA-1">
    <property type="protein sequence ID" value="ALUE_0001904401-mRNA-1"/>
    <property type="gene ID" value="ALUE_0001904401"/>
</dbReference>
<dbReference type="SMART" id="SM00174">
    <property type="entry name" value="RHO"/>
    <property type="match status" value="1"/>
</dbReference>
<feature type="region of interest" description="Disordered" evidence="3">
    <location>
        <begin position="1"/>
        <end position="32"/>
    </location>
</feature>
<dbReference type="InterPro" id="IPR005225">
    <property type="entry name" value="Small_GTP-bd"/>
</dbReference>
<accession>A0A0M3IK06</accession>
<dbReference type="PANTHER" id="PTHR24072">
    <property type="entry name" value="RHO FAMILY GTPASE"/>
    <property type="match status" value="1"/>
</dbReference>
<dbReference type="SMART" id="SM00173">
    <property type="entry name" value="RAS"/>
    <property type="match status" value="1"/>
</dbReference>
<dbReference type="SUPFAM" id="SSF52540">
    <property type="entry name" value="P-loop containing nucleoside triphosphate hydrolases"/>
    <property type="match status" value="2"/>
</dbReference>
<dbReference type="GO" id="GO:0005525">
    <property type="term" value="F:GTP binding"/>
    <property type="evidence" value="ECO:0007669"/>
    <property type="project" value="UniProtKB-KW"/>
</dbReference>